<dbReference type="Proteomes" id="UP000299102">
    <property type="component" value="Unassembled WGS sequence"/>
</dbReference>
<sequence>MSILFTIETSTRDSVIIRDSGPFPLIGSDVPERKNKQPGRRFGPFPRTPLLPPVAPTRADVESCTIFFCGPGDLKYKTVKDHVSRRPKISGANTCPRVQEEGAIELYLAGSPFCADGKVCQTRETRGENASAHRSWRRPRRRSRPRMSYLLSIAGQTPKHFYGGQFPAIYIRW</sequence>
<dbReference type="AlphaFoldDB" id="A0A4C1UHA7"/>
<evidence type="ECO:0000313" key="2">
    <source>
        <dbReference type="EMBL" id="GBP25863.1"/>
    </source>
</evidence>
<evidence type="ECO:0000256" key="1">
    <source>
        <dbReference type="SAM" id="MobiDB-lite"/>
    </source>
</evidence>
<gene>
    <name evidence="2" type="ORF">EVAR_81744_1</name>
</gene>
<proteinExistence type="predicted"/>
<accession>A0A4C1UHA7</accession>
<reference evidence="2 3" key="1">
    <citation type="journal article" date="2019" name="Commun. Biol.">
        <title>The bagworm genome reveals a unique fibroin gene that provides high tensile strength.</title>
        <authorList>
            <person name="Kono N."/>
            <person name="Nakamura H."/>
            <person name="Ohtoshi R."/>
            <person name="Tomita M."/>
            <person name="Numata K."/>
            <person name="Arakawa K."/>
        </authorList>
    </citation>
    <scope>NUCLEOTIDE SEQUENCE [LARGE SCALE GENOMIC DNA]</scope>
</reference>
<organism evidence="2 3">
    <name type="scientific">Eumeta variegata</name>
    <name type="common">Bagworm moth</name>
    <name type="synonym">Eumeta japonica</name>
    <dbReference type="NCBI Taxonomy" id="151549"/>
    <lineage>
        <taxon>Eukaryota</taxon>
        <taxon>Metazoa</taxon>
        <taxon>Ecdysozoa</taxon>
        <taxon>Arthropoda</taxon>
        <taxon>Hexapoda</taxon>
        <taxon>Insecta</taxon>
        <taxon>Pterygota</taxon>
        <taxon>Neoptera</taxon>
        <taxon>Endopterygota</taxon>
        <taxon>Lepidoptera</taxon>
        <taxon>Glossata</taxon>
        <taxon>Ditrysia</taxon>
        <taxon>Tineoidea</taxon>
        <taxon>Psychidae</taxon>
        <taxon>Oiketicinae</taxon>
        <taxon>Eumeta</taxon>
    </lineage>
</organism>
<keyword evidence="3" id="KW-1185">Reference proteome</keyword>
<comment type="caution">
    <text evidence="2">The sequence shown here is derived from an EMBL/GenBank/DDBJ whole genome shotgun (WGS) entry which is preliminary data.</text>
</comment>
<feature type="region of interest" description="Disordered" evidence="1">
    <location>
        <begin position="27"/>
        <end position="54"/>
    </location>
</feature>
<protein>
    <submittedName>
        <fullName evidence="2">Uncharacterized protein</fullName>
    </submittedName>
</protein>
<evidence type="ECO:0000313" key="3">
    <source>
        <dbReference type="Proteomes" id="UP000299102"/>
    </source>
</evidence>
<name>A0A4C1UHA7_EUMVA</name>
<dbReference type="EMBL" id="BGZK01000173">
    <property type="protein sequence ID" value="GBP25863.1"/>
    <property type="molecule type" value="Genomic_DNA"/>
</dbReference>